<comment type="caution">
    <text evidence="4">The sequence shown here is derived from an EMBL/GenBank/DDBJ whole genome shotgun (WGS) entry which is preliminary data.</text>
</comment>
<name>A0A3L7ALR4_9HYPH</name>
<dbReference type="OrthoDB" id="5197601at2"/>
<accession>A0A3L7ALR4</accession>
<dbReference type="EMBL" id="RCTF01000002">
    <property type="protein sequence ID" value="RLP81004.1"/>
    <property type="molecule type" value="Genomic_DNA"/>
</dbReference>
<dbReference type="InterPro" id="IPR036663">
    <property type="entry name" value="Fumarylacetoacetase_C_sf"/>
</dbReference>
<dbReference type="SUPFAM" id="SSF56529">
    <property type="entry name" value="FAH"/>
    <property type="match status" value="1"/>
</dbReference>
<reference evidence="4 5" key="1">
    <citation type="submission" date="2018-10" db="EMBL/GenBank/DDBJ databases">
        <title>Xanthobacter tagetidis genome sequencing and assembly.</title>
        <authorList>
            <person name="Maclea K.S."/>
            <person name="Goen A.E."/>
            <person name="Fatima S.A."/>
        </authorList>
    </citation>
    <scope>NUCLEOTIDE SEQUENCE [LARGE SCALE GENOMIC DNA]</scope>
    <source>
        <strain evidence="4 5">ATCC 700314</strain>
    </source>
</reference>
<feature type="domain" description="Fumarylacetoacetase-like C-terminal" evidence="3">
    <location>
        <begin position="89"/>
        <end position="292"/>
    </location>
</feature>
<dbReference type="AlphaFoldDB" id="A0A3L7ALR4"/>
<evidence type="ECO:0000259" key="3">
    <source>
        <dbReference type="Pfam" id="PF01557"/>
    </source>
</evidence>
<dbReference type="PANTHER" id="PTHR42796:SF4">
    <property type="entry name" value="FUMARYLACETOACETATE HYDROLASE DOMAIN-CONTAINING PROTEIN 2A"/>
    <property type="match status" value="1"/>
</dbReference>
<evidence type="ECO:0000256" key="2">
    <source>
        <dbReference type="ARBA" id="ARBA00022723"/>
    </source>
</evidence>
<dbReference type="Pfam" id="PF01557">
    <property type="entry name" value="FAA_hydrolase"/>
    <property type="match status" value="1"/>
</dbReference>
<sequence length="300" mass="30667">MRFVTFLKDGTPRAGVLKGDGAGADDEVCDLAHPAMADALKGCPADVSALVGAGLAAAAADIARHGLAPAALLPLAEVALLAPFVPARIFALAFNYRDALEERGMAPPAAPVLFMKQPSTVVGPGAPILLPPDIGGCTYEVEIAAVIGRPAHKVSRADALAHVCAYAVFNDISASEMIKRDGGFTRGKNLPTFGPLGPFLATADEIGDPHRLALSLEVDGVRLQEGVSSNLVFDVADLVARLSQDHALAPGDVIATGTPAGVAGMRTPPAWLRPGSVVRATVEGLGTLPNPIAQGAPYGQ</sequence>
<dbReference type="PANTHER" id="PTHR42796">
    <property type="entry name" value="FUMARYLACETOACETATE HYDROLASE DOMAIN-CONTAINING PROTEIN 2A-RELATED"/>
    <property type="match status" value="1"/>
</dbReference>
<dbReference type="GO" id="GO:0016787">
    <property type="term" value="F:hydrolase activity"/>
    <property type="evidence" value="ECO:0007669"/>
    <property type="project" value="UniProtKB-KW"/>
</dbReference>
<proteinExistence type="inferred from homology"/>
<evidence type="ECO:0000256" key="1">
    <source>
        <dbReference type="ARBA" id="ARBA00010211"/>
    </source>
</evidence>
<dbReference type="RefSeq" id="WP_121621855.1">
    <property type="nucleotide sequence ID" value="NZ_JACIIW010000003.1"/>
</dbReference>
<dbReference type="InterPro" id="IPR051121">
    <property type="entry name" value="FAH"/>
</dbReference>
<keyword evidence="4" id="KW-0378">Hydrolase</keyword>
<dbReference type="Gene3D" id="3.90.850.10">
    <property type="entry name" value="Fumarylacetoacetase-like, C-terminal domain"/>
    <property type="match status" value="1"/>
</dbReference>
<keyword evidence="2" id="KW-0479">Metal-binding</keyword>
<gene>
    <name evidence="4" type="ORF">D9R14_03110</name>
</gene>
<keyword evidence="5" id="KW-1185">Reference proteome</keyword>
<evidence type="ECO:0000313" key="5">
    <source>
        <dbReference type="Proteomes" id="UP000269692"/>
    </source>
</evidence>
<protein>
    <submittedName>
        <fullName evidence="4">FAA hydrolase family protein</fullName>
    </submittedName>
</protein>
<dbReference type="GO" id="GO:0044281">
    <property type="term" value="P:small molecule metabolic process"/>
    <property type="evidence" value="ECO:0007669"/>
    <property type="project" value="UniProtKB-ARBA"/>
</dbReference>
<comment type="similarity">
    <text evidence="1">Belongs to the FAH family.</text>
</comment>
<evidence type="ECO:0000313" key="4">
    <source>
        <dbReference type="EMBL" id="RLP81004.1"/>
    </source>
</evidence>
<dbReference type="InterPro" id="IPR011234">
    <property type="entry name" value="Fumarylacetoacetase-like_C"/>
</dbReference>
<organism evidence="4 5">
    <name type="scientific">Xanthobacter tagetidis</name>
    <dbReference type="NCBI Taxonomy" id="60216"/>
    <lineage>
        <taxon>Bacteria</taxon>
        <taxon>Pseudomonadati</taxon>
        <taxon>Pseudomonadota</taxon>
        <taxon>Alphaproteobacteria</taxon>
        <taxon>Hyphomicrobiales</taxon>
        <taxon>Xanthobacteraceae</taxon>
        <taxon>Xanthobacter</taxon>
    </lineage>
</organism>
<dbReference type="Proteomes" id="UP000269692">
    <property type="component" value="Unassembled WGS sequence"/>
</dbReference>
<dbReference type="GO" id="GO:0046872">
    <property type="term" value="F:metal ion binding"/>
    <property type="evidence" value="ECO:0007669"/>
    <property type="project" value="UniProtKB-KW"/>
</dbReference>